<protein>
    <submittedName>
        <fullName evidence="3">Uncharacterized protein LOC111309436</fullName>
    </submittedName>
</protein>
<evidence type="ECO:0000313" key="2">
    <source>
        <dbReference type="Proteomes" id="UP000515121"/>
    </source>
</evidence>
<accession>A0A6P6AHE7</accession>
<proteinExistence type="predicted"/>
<evidence type="ECO:0000313" key="3">
    <source>
        <dbReference type="RefSeq" id="XP_022764231.1"/>
    </source>
</evidence>
<evidence type="ECO:0000256" key="1">
    <source>
        <dbReference type="SAM" id="MobiDB-lite"/>
    </source>
</evidence>
<dbReference type="PANTHER" id="PTHR32108:SF5">
    <property type="entry name" value="DYNACTIN SUBUNIT 1-LIKE"/>
    <property type="match status" value="1"/>
</dbReference>
<reference evidence="3" key="1">
    <citation type="submission" date="2025-08" db="UniProtKB">
        <authorList>
            <consortium name="RefSeq"/>
        </authorList>
    </citation>
    <scope>IDENTIFICATION</scope>
    <source>
        <tissue evidence="3">Fruit stalk</tissue>
    </source>
</reference>
<gene>
    <name evidence="3" type="primary">LOC111309436</name>
</gene>
<dbReference type="RefSeq" id="XP_022764231.1">
    <property type="nucleotide sequence ID" value="XM_022908496.1"/>
</dbReference>
<dbReference type="OrthoDB" id="1724165at2759"/>
<feature type="region of interest" description="Disordered" evidence="1">
    <location>
        <begin position="426"/>
        <end position="449"/>
    </location>
</feature>
<keyword evidence="2" id="KW-1185">Reference proteome</keyword>
<dbReference type="AlphaFoldDB" id="A0A6P6AHE7"/>
<sequence length="580" mass="66200">MEKKSMETFKEYAHRWRDAAAQVQLPLTEKEITVLFVNTLKAPYYDRLVENATKNFSDMVISGKMIENAIKSGKIEGSEKNTVTVKKKEQETYAVTHRNPSHYLFVPYNPYPPYYPATNQVSQQPYHYRAPQQPLPRPSFSLQSSNYTSLMKGHLVVPTYAKSLRPPYPSWYDPNVKCDYHYGVTGHSTENCTTFKHKVQGLINDRLLSFDTKFKPNVSGNPLSDHIEGKINMVGKEKCEKIKRCTDEVRTPFERMYDCLYKTTMIQLLFSDDNGNHEDPDHFCKYHGRTIGHSIQNCEVFKQTLQSLMDKAIIEFYDEYDENSVNTMGDERPSKSFIPKPLTVYYDEKSEPLIEKTIFSPRTSMTIHVPSPFPYQSNKAVSWRYDYDVAIRGPNITSNNLSIENTANIAGVGGMTRSGQIYTPEMSESVRKGKDKIEEEDTRENEDSQPVLNKLPARISLLSLLLNSESHRNALLKVLNQAYVEHNISVEKVDHMIGNIIAPNFITFNDDEIPPEGRGSVKALHVTVKCKSHTMAKVLIDNGSSINVIPLTTLSKLSVDLFHMRNSHMIVKAFDGHGER</sequence>
<dbReference type="Proteomes" id="UP000515121">
    <property type="component" value="Unplaced"/>
</dbReference>
<organism evidence="2 3">
    <name type="scientific">Durio zibethinus</name>
    <name type="common">Durian</name>
    <dbReference type="NCBI Taxonomy" id="66656"/>
    <lineage>
        <taxon>Eukaryota</taxon>
        <taxon>Viridiplantae</taxon>
        <taxon>Streptophyta</taxon>
        <taxon>Embryophyta</taxon>
        <taxon>Tracheophyta</taxon>
        <taxon>Spermatophyta</taxon>
        <taxon>Magnoliopsida</taxon>
        <taxon>eudicotyledons</taxon>
        <taxon>Gunneridae</taxon>
        <taxon>Pentapetalae</taxon>
        <taxon>rosids</taxon>
        <taxon>malvids</taxon>
        <taxon>Malvales</taxon>
        <taxon>Malvaceae</taxon>
        <taxon>Helicteroideae</taxon>
        <taxon>Durio</taxon>
    </lineage>
</organism>
<feature type="compositionally biased region" description="Basic and acidic residues" evidence="1">
    <location>
        <begin position="428"/>
        <end position="437"/>
    </location>
</feature>
<name>A0A6P6AHE7_DURZI</name>
<dbReference type="GeneID" id="111309436"/>
<dbReference type="KEGG" id="dzi:111309436"/>
<dbReference type="PANTHER" id="PTHR32108">
    <property type="entry name" value="DNA-DIRECTED RNA POLYMERASE SUBUNIT ALPHA"/>
    <property type="match status" value="1"/>
</dbReference>